<proteinExistence type="predicted"/>
<dbReference type="Proteomes" id="UP000750334">
    <property type="component" value="Unassembled WGS sequence"/>
</dbReference>
<protein>
    <submittedName>
        <fullName evidence="1">Uncharacterized protein</fullName>
    </submittedName>
</protein>
<accession>A0A9P7BAK6</accession>
<comment type="caution">
    <text evidence="1">The sequence shown here is derived from an EMBL/GenBank/DDBJ whole genome shotgun (WGS) entry which is preliminary data.</text>
</comment>
<gene>
    <name evidence="1" type="ORF">C6P45_002944</name>
</gene>
<evidence type="ECO:0000313" key="2">
    <source>
        <dbReference type="Proteomes" id="UP000750334"/>
    </source>
</evidence>
<evidence type="ECO:0000313" key="1">
    <source>
        <dbReference type="EMBL" id="KAG0669999.1"/>
    </source>
</evidence>
<reference evidence="1 2" key="1">
    <citation type="submission" date="2020-11" db="EMBL/GenBank/DDBJ databases">
        <title>Kefir isolates.</title>
        <authorList>
            <person name="Marcisauskas S."/>
            <person name="Kim Y."/>
            <person name="Blasche S."/>
        </authorList>
    </citation>
    <scope>NUCLEOTIDE SEQUENCE [LARGE SCALE GENOMIC DNA]</scope>
    <source>
        <strain evidence="1 2">OG2</strain>
    </source>
</reference>
<organism evidence="1 2">
    <name type="scientific">Maudiozyma exigua</name>
    <name type="common">Yeast</name>
    <name type="synonym">Kazachstania exigua</name>
    <dbReference type="NCBI Taxonomy" id="34358"/>
    <lineage>
        <taxon>Eukaryota</taxon>
        <taxon>Fungi</taxon>
        <taxon>Dikarya</taxon>
        <taxon>Ascomycota</taxon>
        <taxon>Saccharomycotina</taxon>
        <taxon>Saccharomycetes</taxon>
        <taxon>Saccharomycetales</taxon>
        <taxon>Saccharomycetaceae</taxon>
        <taxon>Maudiozyma</taxon>
    </lineage>
</organism>
<sequence>MEMLHSSLEPLTILIKLVQSKFSLISAYGPTLWAVKSHIQYIWSKVEYTDRSFDVSVPLKKVDKYLDVIKYKYPIFGLAACFHYGGHSILDGMNVDVTKELMDLSM</sequence>
<name>A0A9P7BAK6_MAUEX</name>
<dbReference type="AlphaFoldDB" id="A0A9P7BAK6"/>
<dbReference type="EMBL" id="PUHR01000029">
    <property type="protein sequence ID" value="KAG0669999.1"/>
    <property type="molecule type" value="Genomic_DNA"/>
</dbReference>
<keyword evidence="2" id="KW-1185">Reference proteome</keyword>